<name>A1ZXM2_MICM2</name>
<evidence type="ECO:0000256" key="1">
    <source>
        <dbReference type="SAM" id="Phobius"/>
    </source>
</evidence>
<sequence length="66" mass="7687">MAHNRGENNVFKNRSYSFTVMNSTKLKAGYYVNGFYFSFVPIQALFILPEVAYILFRTCHYCQSST</sequence>
<evidence type="ECO:0000313" key="3">
    <source>
        <dbReference type="Proteomes" id="UP000004095"/>
    </source>
</evidence>
<reference evidence="2 3" key="1">
    <citation type="submission" date="2007-01" db="EMBL/GenBank/DDBJ databases">
        <authorList>
            <person name="Haygood M."/>
            <person name="Podell S."/>
            <person name="Anderson C."/>
            <person name="Hopkinson B."/>
            <person name="Roe K."/>
            <person name="Barbeau K."/>
            <person name="Gaasterland T."/>
            <person name="Ferriera S."/>
            <person name="Johnson J."/>
            <person name="Kravitz S."/>
            <person name="Beeson K."/>
            <person name="Sutton G."/>
            <person name="Rogers Y.-H."/>
            <person name="Friedman R."/>
            <person name="Frazier M."/>
            <person name="Venter J.C."/>
        </authorList>
    </citation>
    <scope>NUCLEOTIDE SEQUENCE [LARGE SCALE GENOMIC DNA]</scope>
    <source>
        <strain evidence="2 3">ATCC 23134</strain>
    </source>
</reference>
<comment type="caution">
    <text evidence="2">The sequence shown here is derived from an EMBL/GenBank/DDBJ whole genome shotgun (WGS) entry which is preliminary data.</text>
</comment>
<accession>A1ZXM2</accession>
<dbReference type="EMBL" id="AAWS01000059">
    <property type="protein sequence ID" value="EAY24897.1"/>
    <property type="molecule type" value="Genomic_DNA"/>
</dbReference>
<protein>
    <submittedName>
        <fullName evidence="2">Uncharacterized protein</fullName>
    </submittedName>
</protein>
<evidence type="ECO:0000313" key="2">
    <source>
        <dbReference type="EMBL" id="EAY24897.1"/>
    </source>
</evidence>
<keyword evidence="3" id="KW-1185">Reference proteome</keyword>
<gene>
    <name evidence="2" type="ORF">M23134_05872</name>
</gene>
<proteinExistence type="predicted"/>
<dbReference type="Proteomes" id="UP000004095">
    <property type="component" value="Unassembled WGS sequence"/>
</dbReference>
<organism evidence="2 3">
    <name type="scientific">Microscilla marina ATCC 23134</name>
    <dbReference type="NCBI Taxonomy" id="313606"/>
    <lineage>
        <taxon>Bacteria</taxon>
        <taxon>Pseudomonadati</taxon>
        <taxon>Bacteroidota</taxon>
        <taxon>Cytophagia</taxon>
        <taxon>Cytophagales</taxon>
        <taxon>Microscillaceae</taxon>
        <taxon>Microscilla</taxon>
    </lineage>
</organism>
<keyword evidence="1" id="KW-1133">Transmembrane helix</keyword>
<keyword evidence="1" id="KW-0812">Transmembrane</keyword>
<feature type="transmembrane region" description="Helical" evidence="1">
    <location>
        <begin position="35"/>
        <end position="56"/>
    </location>
</feature>
<dbReference type="AlphaFoldDB" id="A1ZXM2"/>
<keyword evidence="1" id="KW-0472">Membrane</keyword>